<proteinExistence type="predicted"/>
<dbReference type="PANTHER" id="PTHR42770:SF8">
    <property type="entry name" value="PUTRESCINE IMPORTER PUUP"/>
    <property type="match status" value="1"/>
</dbReference>
<feature type="transmembrane region" description="Helical" evidence="5">
    <location>
        <begin position="236"/>
        <end position="258"/>
    </location>
</feature>
<name>A0ABW5UZS8_9MICO</name>
<dbReference type="PANTHER" id="PTHR42770">
    <property type="entry name" value="AMINO ACID TRANSPORTER-RELATED"/>
    <property type="match status" value="1"/>
</dbReference>
<keyword evidence="8" id="KW-1185">Reference proteome</keyword>
<accession>A0ABW5UZS8</accession>
<dbReference type="InterPro" id="IPR004841">
    <property type="entry name" value="AA-permease/SLC12A_dom"/>
</dbReference>
<dbReference type="RefSeq" id="WP_019619318.1">
    <property type="nucleotide sequence ID" value="NZ_JBHUNE010000005.1"/>
</dbReference>
<feature type="transmembrane region" description="Helical" evidence="5">
    <location>
        <begin position="127"/>
        <end position="146"/>
    </location>
</feature>
<dbReference type="Gene3D" id="1.20.1740.10">
    <property type="entry name" value="Amino acid/polyamine transporter I"/>
    <property type="match status" value="1"/>
</dbReference>
<evidence type="ECO:0000256" key="5">
    <source>
        <dbReference type="SAM" id="Phobius"/>
    </source>
</evidence>
<evidence type="ECO:0000256" key="4">
    <source>
        <dbReference type="ARBA" id="ARBA00023136"/>
    </source>
</evidence>
<gene>
    <name evidence="7" type="ORF">ACFSW7_06065</name>
</gene>
<feature type="transmembrane region" description="Helical" evidence="5">
    <location>
        <begin position="323"/>
        <end position="350"/>
    </location>
</feature>
<evidence type="ECO:0000313" key="8">
    <source>
        <dbReference type="Proteomes" id="UP001597492"/>
    </source>
</evidence>
<dbReference type="EMBL" id="JBHUNE010000005">
    <property type="protein sequence ID" value="MFD2757939.1"/>
    <property type="molecule type" value="Genomic_DNA"/>
</dbReference>
<organism evidence="7 8">
    <name type="scientific">Gulosibacter faecalis</name>
    <dbReference type="NCBI Taxonomy" id="272240"/>
    <lineage>
        <taxon>Bacteria</taxon>
        <taxon>Bacillati</taxon>
        <taxon>Actinomycetota</taxon>
        <taxon>Actinomycetes</taxon>
        <taxon>Micrococcales</taxon>
        <taxon>Microbacteriaceae</taxon>
        <taxon>Gulosibacter</taxon>
    </lineage>
</organism>
<feature type="transmembrane region" description="Helical" evidence="5">
    <location>
        <begin position="416"/>
        <end position="434"/>
    </location>
</feature>
<dbReference type="InterPro" id="IPR050367">
    <property type="entry name" value="APC_superfamily"/>
</dbReference>
<dbReference type="Proteomes" id="UP001597492">
    <property type="component" value="Unassembled WGS sequence"/>
</dbReference>
<feature type="transmembrane region" description="Helical" evidence="5">
    <location>
        <begin position="362"/>
        <end position="380"/>
    </location>
</feature>
<comment type="subcellular location">
    <subcellularLocation>
        <location evidence="1">Membrane</location>
        <topology evidence="1">Multi-pass membrane protein</topology>
    </subcellularLocation>
</comment>
<dbReference type="Pfam" id="PF00324">
    <property type="entry name" value="AA_permease"/>
    <property type="match status" value="1"/>
</dbReference>
<dbReference type="PIRSF" id="PIRSF006060">
    <property type="entry name" value="AA_transporter"/>
    <property type="match status" value="1"/>
</dbReference>
<reference evidence="8" key="1">
    <citation type="journal article" date="2019" name="Int. J. Syst. Evol. Microbiol.">
        <title>The Global Catalogue of Microorganisms (GCM) 10K type strain sequencing project: providing services to taxonomists for standard genome sequencing and annotation.</title>
        <authorList>
            <consortium name="The Broad Institute Genomics Platform"/>
            <consortium name="The Broad Institute Genome Sequencing Center for Infectious Disease"/>
            <person name="Wu L."/>
            <person name="Ma J."/>
        </authorList>
    </citation>
    <scope>NUCLEOTIDE SEQUENCE [LARGE SCALE GENOMIC DNA]</scope>
    <source>
        <strain evidence="8">TISTR 1514</strain>
    </source>
</reference>
<protein>
    <submittedName>
        <fullName evidence="7">APC family permease</fullName>
    </submittedName>
</protein>
<feature type="transmembrane region" description="Helical" evidence="5">
    <location>
        <begin position="93"/>
        <end position="115"/>
    </location>
</feature>
<evidence type="ECO:0000313" key="7">
    <source>
        <dbReference type="EMBL" id="MFD2757939.1"/>
    </source>
</evidence>
<keyword evidence="2 5" id="KW-0812">Transmembrane</keyword>
<sequence length="452" mass="46824">MTNPTTATASAGLSRTLGLRSLVLFGLAYLTPMIVLGIFGVIASASEGASASAYLIALVAMLFTAASYGRLAARFPVAGSAYTYVGRSIDGRAGFLVGWAVLLDYLFLPMVIWLIGASYLTAAVPGVPSWVWIVGFMVITTVLNIVGIKVADRVNFVLMAFQFLVIALFVGLTIASVVGESGGAALISASPFTGEGAEFSHVIGAAAVAAYSFLGFDAVTTLTEETKEPAKVMPRAILLIALIGGGIFIVVTYFTQLVHPGGNFADESSAAFEIAQTIGGNVFSAVFVAGLIIAQFTSGLAAQASGSRLLYAMGRDGVLPRRIFAIVHRGFHTPWGAIVVVGVVGLIALFLDVATSTSFVNFGAFIAFAMVNISVIVLAVRSRRDGAPANVLLDYVFPAVGALVIIGLLTQLDSNALIIGGVWVAVGLVILATLTGGFRRQPPSVDPDAFAG</sequence>
<feature type="domain" description="Amino acid permease/ SLC12A" evidence="6">
    <location>
        <begin position="33"/>
        <end position="378"/>
    </location>
</feature>
<keyword evidence="3 5" id="KW-1133">Transmembrane helix</keyword>
<feature type="transmembrane region" description="Helical" evidence="5">
    <location>
        <begin position="278"/>
        <end position="302"/>
    </location>
</feature>
<evidence type="ECO:0000256" key="2">
    <source>
        <dbReference type="ARBA" id="ARBA00022692"/>
    </source>
</evidence>
<evidence type="ECO:0000259" key="6">
    <source>
        <dbReference type="Pfam" id="PF00324"/>
    </source>
</evidence>
<feature type="transmembrane region" description="Helical" evidence="5">
    <location>
        <begin position="51"/>
        <end position="73"/>
    </location>
</feature>
<feature type="transmembrane region" description="Helical" evidence="5">
    <location>
        <begin position="22"/>
        <end position="45"/>
    </location>
</feature>
<feature type="transmembrane region" description="Helical" evidence="5">
    <location>
        <begin position="158"/>
        <end position="179"/>
    </location>
</feature>
<evidence type="ECO:0000256" key="3">
    <source>
        <dbReference type="ARBA" id="ARBA00022989"/>
    </source>
</evidence>
<feature type="transmembrane region" description="Helical" evidence="5">
    <location>
        <begin position="199"/>
        <end position="216"/>
    </location>
</feature>
<keyword evidence="4 5" id="KW-0472">Membrane</keyword>
<comment type="caution">
    <text evidence="7">The sequence shown here is derived from an EMBL/GenBank/DDBJ whole genome shotgun (WGS) entry which is preliminary data.</text>
</comment>
<feature type="transmembrane region" description="Helical" evidence="5">
    <location>
        <begin position="392"/>
        <end position="410"/>
    </location>
</feature>
<evidence type="ECO:0000256" key="1">
    <source>
        <dbReference type="ARBA" id="ARBA00004141"/>
    </source>
</evidence>